<dbReference type="Proteomes" id="UP001327560">
    <property type="component" value="Chromosome 1"/>
</dbReference>
<gene>
    <name evidence="1" type="ORF">Cni_G02306</name>
</gene>
<dbReference type="AlphaFoldDB" id="A0AAQ3JPH8"/>
<evidence type="ECO:0000313" key="1">
    <source>
        <dbReference type="EMBL" id="WOK93606.1"/>
    </source>
</evidence>
<sequence length="114" mass="12466">MGIPAENAALRLPQKGLISVSTQQRRNEHDLNHNESVITGAGFERQVMKWFAIISQSASDHSNAEFGIDRRGHCITITSSLTITHGKLVFGSLHGSTSSWLVVQTTCKEDGKGY</sequence>
<organism evidence="1 2">
    <name type="scientific">Canna indica</name>
    <name type="common">Indian-shot</name>
    <dbReference type="NCBI Taxonomy" id="4628"/>
    <lineage>
        <taxon>Eukaryota</taxon>
        <taxon>Viridiplantae</taxon>
        <taxon>Streptophyta</taxon>
        <taxon>Embryophyta</taxon>
        <taxon>Tracheophyta</taxon>
        <taxon>Spermatophyta</taxon>
        <taxon>Magnoliopsida</taxon>
        <taxon>Liliopsida</taxon>
        <taxon>Zingiberales</taxon>
        <taxon>Cannaceae</taxon>
        <taxon>Canna</taxon>
    </lineage>
</organism>
<accession>A0AAQ3JPH8</accession>
<reference evidence="1 2" key="1">
    <citation type="submission" date="2023-10" db="EMBL/GenBank/DDBJ databases">
        <title>Chromosome-scale genome assembly provides insights into flower coloration mechanisms of Canna indica.</title>
        <authorList>
            <person name="Li C."/>
        </authorList>
    </citation>
    <scope>NUCLEOTIDE SEQUENCE [LARGE SCALE GENOMIC DNA]</scope>
    <source>
        <tissue evidence="1">Flower</tissue>
    </source>
</reference>
<proteinExistence type="predicted"/>
<dbReference type="EMBL" id="CP136890">
    <property type="protein sequence ID" value="WOK93606.1"/>
    <property type="molecule type" value="Genomic_DNA"/>
</dbReference>
<name>A0AAQ3JPH8_9LILI</name>
<evidence type="ECO:0000313" key="2">
    <source>
        <dbReference type="Proteomes" id="UP001327560"/>
    </source>
</evidence>
<keyword evidence="2" id="KW-1185">Reference proteome</keyword>
<protein>
    <submittedName>
        <fullName evidence="1">Uncharacterized protein</fullName>
    </submittedName>
</protein>